<dbReference type="Gene3D" id="1.20.1180.10">
    <property type="entry name" value="Udp N-acetylglucosamine O-acyltransferase, C-terminal domain"/>
    <property type="match status" value="1"/>
</dbReference>
<comment type="pathway">
    <text evidence="8">Glycolipid biosynthesis; lipid IV(A) biosynthesis; lipid IV(A) from (3R)-3-hydroxytetradecanoyl-[acyl-carrier-protein] and UDP-N-acetyl-alpha-D-glucosamine: step 1/6.</text>
</comment>
<dbReference type="InterPro" id="IPR018357">
    <property type="entry name" value="Hexapep_transf_CS"/>
</dbReference>
<dbReference type="InterPro" id="IPR056729">
    <property type="entry name" value="GMPPB_C"/>
</dbReference>
<keyword evidence="3 8" id="KW-0441">Lipid A biosynthesis</keyword>
<dbReference type="Pfam" id="PF00132">
    <property type="entry name" value="Hexapep"/>
    <property type="match status" value="1"/>
</dbReference>
<organism evidence="11 12">
    <name type="scientific">Paragemmobacter ruber</name>
    <dbReference type="NCBI Taxonomy" id="1985673"/>
    <lineage>
        <taxon>Bacteria</taxon>
        <taxon>Pseudomonadati</taxon>
        <taxon>Pseudomonadota</taxon>
        <taxon>Alphaproteobacteria</taxon>
        <taxon>Rhodobacterales</taxon>
        <taxon>Paracoccaceae</taxon>
        <taxon>Paragemmobacter</taxon>
    </lineage>
</organism>
<sequence>MTIHPEARIHPTSVVEPGAVIGAGCEVGPFCVIGPDVVLHDRVVVKSHAVVTGRTEIGEETVIFPFATVGEVPQDLKYKGERTRLVVGKRCRIREGATLNLGTEGGGGVTTVGDDVLIMTGAHVGHDAHIGNRVILVNNVAIAGHCVLGDDVIVGGLSGVHQWVRIGQGAIIGAVTMVTNDVIPYGLVQAPRGELDGLNLVGLKRRGVERAEITALRAAYQMLAQGEGTFLDRARRLAEETDSAHVREVTDFILSASDRSFLTPK</sequence>
<evidence type="ECO:0000256" key="3">
    <source>
        <dbReference type="ARBA" id="ARBA00022556"/>
    </source>
</evidence>
<evidence type="ECO:0000313" key="11">
    <source>
        <dbReference type="EMBL" id="NBE08855.1"/>
    </source>
</evidence>
<evidence type="ECO:0000256" key="2">
    <source>
        <dbReference type="ARBA" id="ARBA00022516"/>
    </source>
</evidence>
<dbReference type="PROSITE" id="PS00101">
    <property type="entry name" value="HEXAPEP_TRANSFERASES"/>
    <property type="match status" value="2"/>
</dbReference>
<dbReference type="PIRSF" id="PIRSF000456">
    <property type="entry name" value="UDP-GlcNAc_acltr"/>
    <property type="match status" value="1"/>
</dbReference>
<keyword evidence="1 8" id="KW-0963">Cytoplasm</keyword>
<evidence type="ECO:0000256" key="5">
    <source>
        <dbReference type="ARBA" id="ARBA00022737"/>
    </source>
</evidence>
<dbReference type="PANTHER" id="PTHR43480:SF1">
    <property type="entry name" value="ACYL-[ACYL-CARRIER-PROTEIN]--UDP-N-ACETYLGLUCOSAMINE O-ACYLTRANSFERASE, MITOCHONDRIAL-RELATED"/>
    <property type="match status" value="1"/>
</dbReference>
<dbReference type="EC" id="2.3.1.129" evidence="8"/>
<keyword evidence="5 8" id="KW-0677">Repeat</keyword>
<evidence type="ECO:0000256" key="1">
    <source>
        <dbReference type="ARBA" id="ARBA00022490"/>
    </source>
</evidence>
<comment type="subunit">
    <text evidence="8">Homotrimer.</text>
</comment>
<evidence type="ECO:0000313" key="12">
    <source>
        <dbReference type="Proteomes" id="UP001517376"/>
    </source>
</evidence>
<dbReference type="NCBIfam" id="TIGR01852">
    <property type="entry name" value="lipid_A_lpxA"/>
    <property type="match status" value="1"/>
</dbReference>
<dbReference type="Gene3D" id="2.160.10.10">
    <property type="entry name" value="Hexapeptide repeat proteins"/>
    <property type="match status" value="1"/>
</dbReference>
<name>A0ABW9YAT7_9RHOB</name>
<evidence type="ECO:0000259" key="9">
    <source>
        <dbReference type="Pfam" id="PF13720"/>
    </source>
</evidence>
<comment type="subcellular location">
    <subcellularLocation>
        <location evidence="8">Cytoplasm</location>
    </subcellularLocation>
</comment>
<keyword evidence="4 8" id="KW-0808">Transferase</keyword>
<dbReference type="NCBIfam" id="NF003657">
    <property type="entry name" value="PRK05289.1"/>
    <property type="match status" value="1"/>
</dbReference>
<comment type="similarity">
    <text evidence="8">Belongs to the transferase hexapeptide repeat family. LpxA subfamily.</text>
</comment>
<evidence type="ECO:0000256" key="6">
    <source>
        <dbReference type="ARBA" id="ARBA00023098"/>
    </source>
</evidence>
<dbReference type="RefSeq" id="WP_161767886.1">
    <property type="nucleotide sequence ID" value="NZ_JAAATW010000003.1"/>
</dbReference>
<dbReference type="InterPro" id="IPR001451">
    <property type="entry name" value="Hexapep"/>
</dbReference>
<dbReference type="SUPFAM" id="SSF51161">
    <property type="entry name" value="Trimeric LpxA-like enzymes"/>
    <property type="match status" value="1"/>
</dbReference>
<comment type="catalytic activity">
    <reaction evidence="8">
        <text>a (3R)-hydroxyacyl-[ACP] + UDP-N-acetyl-alpha-D-glucosamine = a UDP-3-O-[(3R)-3-hydroxyacyl]-N-acetyl-alpha-D-glucosamine + holo-[ACP]</text>
        <dbReference type="Rhea" id="RHEA:67812"/>
        <dbReference type="Rhea" id="RHEA-COMP:9685"/>
        <dbReference type="Rhea" id="RHEA-COMP:9945"/>
        <dbReference type="ChEBI" id="CHEBI:57705"/>
        <dbReference type="ChEBI" id="CHEBI:64479"/>
        <dbReference type="ChEBI" id="CHEBI:78827"/>
        <dbReference type="ChEBI" id="CHEBI:173225"/>
        <dbReference type="EC" id="2.3.1.129"/>
    </reaction>
</comment>
<keyword evidence="12" id="KW-1185">Reference proteome</keyword>
<protein>
    <recommendedName>
        <fullName evidence="8">Acyl-[acyl-carrier-protein]--UDP-N-acetylglucosamine O-acyltransferase</fullName>
        <shortName evidence="8">UDP-N-acetylglucosamine acyltransferase</shortName>
        <ecNumber evidence="8">2.3.1.129</ecNumber>
    </recommendedName>
</protein>
<evidence type="ECO:0000256" key="8">
    <source>
        <dbReference type="HAMAP-Rule" id="MF_00387"/>
    </source>
</evidence>
<accession>A0ABW9YAT7</accession>
<dbReference type="EMBL" id="JAAATW010000003">
    <property type="protein sequence ID" value="NBE08855.1"/>
    <property type="molecule type" value="Genomic_DNA"/>
</dbReference>
<comment type="function">
    <text evidence="8">Involved in the biosynthesis of lipid A, a phosphorylated glycolipid that anchors the lipopolysaccharide to the outer membrane of the cell.</text>
</comment>
<proteinExistence type="inferred from homology"/>
<keyword evidence="2 8" id="KW-0444">Lipid biosynthesis</keyword>
<feature type="domain" description="UDP N-acetylglucosamine O-acyltransferase C-terminal" evidence="9">
    <location>
        <begin position="181"/>
        <end position="260"/>
    </location>
</feature>
<keyword evidence="6 8" id="KW-0443">Lipid metabolism</keyword>
<dbReference type="Proteomes" id="UP001517376">
    <property type="component" value="Unassembled WGS sequence"/>
</dbReference>
<reference evidence="12" key="1">
    <citation type="submission" date="2020-01" db="EMBL/GenBank/DDBJ databases">
        <title>Sphingomonas sp. strain CSW-10.</title>
        <authorList>
            <person name="Chen W.-M."/>
        </authorList>
    </citation>
    <scope>NUCLEOTIDE SEQUENCE [LARGE SCALE GENOMIC DNA]</scope>
    <source>
        <strain evidence="12">CCP-1</strain>
    </source>
</reference>
<dbReference type="InterPro" id="IPR037157">
    <property type="entry name" value="Acetyltransf_C_sf"/>
</dbReference>
<keyword evidence="7 8" id="KW-0012">Acyltransferase</keyword>
<dbReference type="InterPro" id="IPR029098">
    <property type="entry name" value="Acetyltransf_C"/>
</dbReference>
<dbReference type="InterPro" id="IPR011004">
    <property type="entry name" value="Trimer_LpxA-like_sf"/>
</dbReference>
<dbReference type="PANTHER" id="PTHR43480">
    <property type="entry name" value="ACYL-[ACYL-CARRIER-PROTEIN]--UDP-N-ACETYLGLUCOSAMINE O-ACYLTRANSFERASE"/>
    <property type="match status" value="1"/>
</dbReference>
<dbReference type="Pfam" id="PF25087">
    <property type="entry name" value="GMPPB_C"/>
    <property type="match status" value="1"/>
</dbReference>
<dbReference type="CDD" id="cd03351">
    <property type="entry name" value="LbH_UDP-GlcNAc_AT"/>
    <property type="match status" value="1"/>
</dbReference>
<comment type="caution">
    <text evidence="11">The sequence shown here is derived from an EMBL/GenBank/DDBJ whole genome shotgun (WGS) entry which is preliminary data.</text>
</comment>
<evidence type="ECO:0000259" key="10">
    <source>
        <dbReference type="Pfam" id="PF25087"/>
    </source>
</evidence>
<dbReference type="Pfam" id="PF13720">
    <property type="entry name" value="Acetyltransf_11"/>
    <property type="match status" value="1"/>
</dbReference>
<evidence type="ECO:0000256" key="7">
    <source>
        <dbReference type="ARBA" id="ARBA00023315"/>
    </source>
</evidence>
<evidence type="ECO:0000256" key="4">
    <source>
        <dbReference type="ARBA" id="ARBA00022679"/>
    </source>
</evidence>
<gene>
    <name evidence="8 11" type="primary">lpxA</name>
    <name evidence="11" type="ORF">GU920_15040</name>
</gene>
<feature type="domain" description="Mannose-1-phosphate guanyltransferase C-terminal" evidence="10">
    <location>
        <begin position="2"/>
        <end position="100"/>
    </location>
</feature>
<dbReference type="GO" id="GO:0008780">
    <property type="term" value="F:acyl-[acyl-carrier-protein]-UDP-N-acetylglucosamine O-acyltransferase activity"/>
    <property type="evidence" value="ECO:0007669"/>
    <property type="project" value="UniProtKB-EC"/>
</dbReference>
<dbReference type="InterPro" id="IPR010137">
    <property type="entry name" value="Lipid_A_LpxA"/>
</dbReference>
<dbReference type="HAMAP" id="MF_00387">
    <property type="entry name" value="LpxA"/>
    <property type="match status" value="1"/>
</dbReference>